<dbReference type="PANTHER" id="PTHR35936:SF17">
    <property type="entry name" value="ARGININE-BINDING EXTRACELLULAR PROTEIN ARTP"/>
    <property type="match status" value="1"/>
</dbReference>
<dbReference type="GO" id="GO:0016020">
    <property type="term" value="C:membrane"/>
    <property type="evidence" value="ECO:0007669"/>
    <property type="project" value="InterPro"/>
</dbReference>
<dbReference type="SMART" id="SM00062">
    <property type="entry name" value="PBPb"/>
    <property type="match status" value="1"/>
</dbReference>
<evidence type="ECO:0000259" key="3">
    <source>
        <dbReference type="SMART" id="SM00079"/>
    </source>
</evidence>
<dbReference type="InterPro" id="IPR001320">
    <property type="entry name" value="Iontro_rcpt_C"/>
</dbReference>
<dbReference type="PANTHER" id="PTHR35936">
    <property type="entry name" value="MEMBRANE-BOUND LYTIC MUREIN TRANSGLYCOSYLASE F"/>
    <property type="match status" value="1"/>
</dbReference>
<feature type="domain" description="Solute-binding protein family 3/N-terminal" evidence="2">
    <location>
        <begin position="38"/>
        <end position="261"/>
    </location>
</feature>
<proteinExistence type="predicted"/>
<evidence type="ECO:0000313" key="4">
    <source>
        <dbReference type="EMBL" id="RKD21856.1"/>
    </source>
</evidence>
<dbReference type="PROSITE" id="PS51257">
    <property type="entry name" value="PROKAR_LIPOPROTEIN"/>
    <property type="match status" value="1"/>
</dbReference>
<dbReference type="GO" id="GO:0015276">
    <property type="term" value="F:ligand-gated monoatomic ion channel activity"/>
    <property type="evidence" value="ECO:0007669"/>
    <property type="project" value="InterPro"/>
</dbReference>
<sequence length="261" mass="28498">MIKFKDMAKAVLAVVTVAALVACGGGKEDVAQPDAKEVLTVGTEAGYPPFEMIEGGEIVGFDIDIIKAIAEESDFAVDVQHLGWEGTLEGVEKGKVDLAIAAISKDSEREKRFDFSDSYFEAIQMILVREDSTVTSFTELEGKNIGVQGGTTADGSVQEKFGKTYQGLKAYEDIPSAIDDLLNGRLDAIVADDFVIKEFIKKMGDQGLKPVEDPQAFSPEFFGVIAQKGNSELLTKINDGLKKIQENGKYDEIYKKYFPEE</sequence>
<keyword evidence="5" id="KW-1185">Reference proteome</keyword>
<evidence type="ECO:0008006" key="6">
    <source>
        <dbReference type="Google" id="ProtNLM"/>
    </source>
</evidence>
<protein>
    <recommendedName>
        <fullName evidence="6">ABC transporter substrate-binding protein</fullName>
    </recommendedName>
</protein>
<evidence type="ECO:0000313" key="5">
    <source>
        <dbReference type="Proteomes" id="UP000284219"/>
    </source>
</evidence>
<gene>
    <name evidence="4" type="ORF">BEP19_14725</name>
</gene>
<dbReference type="AlphaFoldDB" id="A0A419SEV1"/>
<dbReference type="SUPFAM" id="SSF53850">
    <property type="entry name" value="Periplasmic binding protein-like II"/>
    <property type="match status" value="1"/>
</dbReference>
<dbReference type="Proteomes" id="UP000284219">
    <property type="component" value="Unassembled WGS sequence"/>
</dbReference>
<name>A0A419SEV1_9BACL</name>
<evidence type="ECO:0000256" key="1">
    <source>
        <dbReference type="ARBA" id="ARBA00022729"/>
    </source>
</evidence>
<reference evidence="4 5" key="1">
    <citation type="submission" date="2016-08" db="EMBL/GenBank/DDBJ databases">
        <title>Novel Firmicute Genomes.</title>
        <authorList>
            <person name="Poppleton D.I."/>
            <person name="Gribaldo S."/>
        </authorList>
    </citation>
    <scope>NUCLEOTIDE SEQUENCE [LARGE SCALE GENOMIC DNA]</scope>
    <source>
        <strain evidence="4 5">RAOx-1</strain>
    </source>
</reference>
<dbReference type="EMBL" id="MCHY01000011">
    <property type="protein sequence ID" value="RKD21856.1"/>
    <property type="molecule type" value="Genomic_DNA"/>
</dbReference>
<dbReference type="RefSeq" id="WP_170145408.1">
    <property type="nucleotide sequence ID" value="NZ_MCHY01000011.1"/>
</dbReference>
<comment type="caution">
    <text evidence="4">The sequence shown here is derived from an EMBL/GenBank/DDBJ whole genome shotgun (WGS) entry which is preliminary data.</text>
</comment>
<evidence type="ECO:0000259" key="2">
    <source>
        <dbReference type="SMART" id="SM00062"/>
    </source>
</evidence>
<dbReference type="Gene3D" id="3.40.190.10">
    <property type="entry name" value="Periplasmic binding protein-like II"/>
    <property type="match status" value="2"/>
</dbReference>
<keyword evidence="1" id="KW-0732">Signal</keyword>
<accession>A0A419SEV1</accession>
<feature type="domain" description="Ionotropic glutamate receptor C-terminal" evidence="3">
    <location>
        <begin position="38"/>
        <end position="260"/>
    </location>
</feature>
<organism evidence="4 5">
    <name type="scientific">Ammoniphilus oxalaticus</name>
    <dbReference type="NCBI Taxonomy" id="66863"/>
    <lineage>
        <taxon>Bacteria</taxon>
        <taxon>Bacillati</taxon>
        <taxon>Bacillota</taxon>
        <taxon>Bacilli</taxon>
        <taxon>Bacillales</taxon>
        <taxon>Paenibacillaceae</taxon>
        <taxon>Aneurinibacillus group</taxon>
        <taxon>Ammoniphilus</taxon>
    </lineage>
</organism>
<dbReference type="SMART" id="SM00079">
    <property type="entry name" value="PBPe"/>
    <property type="match status" value="1"/>
</dbReference>
<dbReference type="Pfam" id="PF00497">
    <property type="entry name" value="SBP_bac_3"/>
    <property type="match status" value="1"/>
</dbReference>
<dbReference type="InterPro" id="IPR001638">
    <property type="entry name" value="Solute-binding_3/MltF_N"/>
</dbReference>
<dbReference type="CDD" id="cd13624">
    <property type="entry name" value="PBP2_Arg_Lys_His"/>
    <property type="match status" value="1"/>
</dbReference>